<evidence type="ECO:0000313" key="6">
    <source>
        <dbReference type="Proteomes" id="UP000317494"/>
    </source>
</evidence>
<dbReference type="STRING" id="286115.A0A507DCD9"/>
<dbReference type="InterPro" id="IPR036028">
    <property type="entry name" value="SH3-like_dom_sf"/>
</dbReference>
<reference evidence="6 7" key="1">
    <citation type="journal article" date="2019" name="Sci. Rep.">
        <title>Comparative genomics of chytrid fungi reveal insights into the obligate biotrophic and pathogenic lifestyle of Synchytrium endobioticum.</title>
        <authorList>
            <person name="van de Vossenberg B.T.L.H."/>
            <person name="Warris S."/>
            <person name="Nguyen H.D.T."/>
            <person name="van Gent-Pelzer M.P.E."/>
            <person name="Joly D.L."/>
            <person name="van de Geest H.C."/>
            <person name="Bonants P.J.M."/>
            <person name="Smith D.S."/>
            <person name="Levesque C.A."/>
            <person name="van der Lee T.A.J."/>
        </authorList>
    </citation>
    <scope>NUCLEOTIDE SEQUENCE [LARGE SCALE GENOMIC DNA]</scope>
    <source>
        <strain evidence="4 7">LEV6574</strain>
        <strain evidence="5 6">MB42</strain>
    </source>
</reference>
<comment type="subcellular location">
    <subcellularLocation>
        <location evidence="1">Cell envelope</location>
    </subcellularLocation>
</comment>
<accession>A0A507DCD9</accession>
<feature type="compositionally biased region" description="Low complexity" evidence="2">
    <location>
        <begin position="216"/>
        <end position="230"/>
    </location>
</feature>
<feature type="region of interest" description="Disordered" evidence="2">
    <location>
        <begin position="216"/>
        <end position="236"/>
    </location>
</feature>
<evidence type="ECO:0000313" key="5">
    <source>
        <dbReference type="EMBL" id="TPX48530.1"/>
    </source>
</evidence>
<dbReference type="Proteomes" id="UP000317494">
    <property type="component" value="Unassembled WGS sequence"/>
</dbReference>
<keyword evidence="3" id="KW-0812">Transmembrane</keyword>
<dbReference type="OrthoDB" id="676979at2759"/>
<dbReference type="EMBL" id="QEAN01000098">
    <property type="protein sequence ID" value="TPX48530.1"/>
    <property type="molecule type" value="Genomic_DNA"/>
</dbReference>
<dbReference type="EMBL" id="QEAM01000413">
    <property type="protein sequence ID" value="TPX40114.1"/>
    <property type="molecule type" value="Genomic_DNA"/>
</dbReference>
<sequence>MEAPAPTPTDTPSSSSAQGALDDCLGPLTSLYQLSNGPNWSDNTGWKAWQYQGDCCIASGVTCNRDGRVLFLNLTANNLVGQLPDNGLSSMTHLLSLVISHNPKLTGLIPDDLPNLPNLYRLDLSYNSLNGEVPNSFSNIVSPNLQHLDLDHNKLTGIMPPIGGPGAENNFLVDNSSCSFTGNPFNCIDPGNSFISCSFDKATPLCKIIASNPSLPGGGNNTNTSTNGTPRPLASTANDGLSTSSLIGIGIGSSLAFVVCIVAVGVLVTYRRKWMAATFNRSSNSDTDDHSFKQNRKRRLLFKSSSDLGIMDGSCRAGSSLDNGDASSGVMVVSPFLKRWWEQPLLIDAVQVKQREIVPGMTYKAAVDFRPKTPGVIPHPDDIRIRPNDLVVIESVSPDGEICTGWNITSKRKGRFPTGCLSSEIVTNITCHNNERTHPVIIAAPCGKEKSIPRSDDTESTMWNHQNDEVLPSLVGNDQARRSVGMQSSSRDGTGEDNDNNNGTGSIDLGACNSSP</sequence>
<dbReference type="Proteomes" id="UP000320475">
    <property type="component" value="Unassembled WGS sequence"/>
</dbReference>
<dbReference type="SUPFAM" id="SSF52058">
    <property type="entry name" value="L domain-like"/>
    <property type="match status" value="1"/>
</dbReference>
<organism evidence="5 6">
    <name type="scientific">Synchytrium endobioticum</name>
    <dbReference type="NCBI Taxonomy" id="286115"/>
    <lineage>
        <taxon>Eukaryota</taxon>
        <taxon>Fungi</taxon>
        <taxon>Fungi incertae sedis</taxon>
        <taxon>Chytridiomycota</taxon>
        <taxon>Chytridiomycota incertae sedis</taxon>
        <taxon>Chytridiomycetes</taxon>
        <taxon>Synchytriales</taxon>
        <taxon>Synchytriaceae</taxon>
        <taxon>Synchytrium</taxon>
    </lineage>
</organism>
<dbReference type="PANTHER" id="PTHR48059">
    <property type="entry name" value="POLYGALACTURONASE INHIBITOR 1"/>
    <property type="match status" value="1"/>
</dbReference>
<evidence type="ECO:0000256" key="2">
    <source>
        <dbReference type="SAM" id="MobiDB-lite"/>
    </source>
</evidence>
<comment type="caution">
    <text evidence="5">The sequence shown here is derived from an EMBL/GenBank/DDBJ whole genome shotgun (WGS) entry which is preliminary data.</text>
</comment>
<dbReference type="PROSITE" id="PS51450">
    <property type="entry name" value="LRR"/>
    <property type="match status" value="1"/>
</dbReference>
<evidence type="ECO:0000256" key="1">
    <source>
        <dbReference type="ARBA" id="ARBA00004196"/>
    </source>
</evidence>
<proteinExistence type="predicted"/>
<gene>
    <name evidence="4" type="ORF">SeLEV6574_g06785</name>
    <name evidence="5" type="ORF">SeMB42_g02949</name>
</gene>
<dbReference type="SUPFAM" id="SSF50044">
    <property type="entry name" value="SH3-domain"/>
    <property type="match status" value="1"/>
</dbReference>
<evidence type="ECO:0000313" key="7">
    <source>
        <dbReference type="Proteomes" id="UP000320475"/>
    </source>
</evidence>
<dbReference type="InterPro" id="IPR001611">
    <property type="entry name" value="Leu-rich_rpt"/>
</dbReference>
<dbReference type="Gene3D" id="3.80.10.10">
    <property type="entry name" value="Ribonuclease Inhibitor"/>
    <property type="match status" value="1"/>
</dbReference>
<evidence type="ECO:0000256" key="3">
    <source>
        <dbReference type="SAM" id="Phobius"/>
    </source>
</evidence>
<dbReference type="VEuPathDB" id="FungiDB:SeMB42_g02949"/>
<dbReference type="Pfam" id="PF00560">
    <property type="entry name" value="LRR_1"/>
    <property type="match status" value="1"/>
</dbReference>
<keyword evidence="3" id="KW-1133">Transmembrane helix</keyword>
<dbReference type="InterPro" id="IPR051848">
    <property type="entry name" value="PGIP"/>
</dbReference>
<dbReference type="InterPro" id="IPR032675">
    <property type="entry name" value="LRR_dom_sf"/>
</dbReference>
<feature type="transmembrane region" description="Helical" evidence="3">
    <location>
        <begin position="246"/>
        <end position="270"/>
    </location>
</feature>
<dbReference type="AlphaFoldDB" id="A0A507DCD9"/>
<evidence type="ECO:0000313" key="4">
    <source>
        <dbReference type="EMBL" id="TPX40114.1"/>
    </source>
</evidence>
<evidence type="ECO:0008006" key="8">
    <source>
        <dbReference type="Google" id="ProtNLM"/>
    </source>
</evidence>
<keyword evidence="6" id="KW-1185">Reference proteome</keyword>
<protein>
    <recommendedName>
        <fullName evidence="8">Leucine-rich repeat-containing N-terminal plant-type domain-containing protein</fullName>
    </recommendedName>
</protein>
<dbReference type="PANTHER" id="PTHR48059:SF30">
    <property type="entry name" value="OS06G0587000 PROTEIN"/>
    <property type="match status" value="1"/>
</dbReference>
<name>A0A507DCD9_9FUNG</name>
<dbReference type="Pfam" id="PF13855">
    <property type="entry name" value="LRR_8"/>
    <property type="match status" value="1"/>
</dbReference>
<feature type="region of interest" description="Disordered" evidence="2">
    <location>
        <begin position="468"/>
        <end position="516"/>
    </location>
</feature>
<keyword evidence="3" id="KW-0472">Membrane</keyword>